<organism evidence="2 3">
    <name type="scientific">Shewanella surugensis</name>
    <dbReference type="NCBI Taxonomy" id="212020"/>
    <lineage>
        <taxon>Bacteria</taxon>
        <taxon>Pseudomonadati</taxon>
        <taxon>Pseudomonadota</taxon>
        <taxon>Gammaproteobacteria</taxon>
        <taxon>Alteromonadales</taxon>
        <taxon>Shewanellaceae</taxon>
        <taxon>Shewanella</taxon>
    </lineage>
</organism>
<gene>
    <name evidence="2" type="ORF">L2764_04170</name>
</gene>
<keyword evidence="3" id="KW-1185">Reference proteome</keyword>
<name>A0ABT0L8N1_9GAMM</name>
<evidence type="ECO:0000256" key="1">
    <source>
        <dbReference type="SAM" id="MobiDB-lite"/>
    </source>
</evidence>
<accession>A0ABT0L8N1</accession>
<dbReference type="Proteomes" id="UP001203423">
    <property type="component" value="Unassembled WGS sequence"/>
</dbReference>
<proteinExistence type="predicted"/>
<feature type="compositionally biased region" description="Polar residues" evidence="1">
    <location>
        <begin position="109"/>
        <end position="118"/>
    </location>
</feature>
<sequence>MNIPTPNDLKAMMKDLEQRKKALTKHFDTFEQLQSDIQTLNQRASKGDASSIKKITHFANAFPNGLAQQQQQLITKAKEIEKNFKTIKQQFEKIGAIPKTMAPKKETTEATNIESNIEVNKPKRPKMKSFC</sequence>
<protein>
    <submittedName>
        <fullName evidence="2">Uncharacterized protein</fullName>
    </submittedName>
</protein>
<reference evidence="2 3" key="1">
    <citation type="submission" date="2022-01" db="EMBL/GenBank/DDBJ databases">
        <title>Whole genome-based taxonomy of the Shewanellaceae.</title>
        <authorList>
            <person name="Martin-Rodriguez A.J."/>
        </authorList>
    </citation>
    <scope>NUCLEOTIDE SEQUENCE [LARGE SCALE GENOMIC DNA]</scope>
    <source>
        <strain evidence="2 3">DSM 17177</strain>
    </source>
</reference>
<dbReference type="EMBL" id="JAKIKS010000010">
    <property type="protein sequence ID" value="MCL1123702.1"/>
    <property type="molecule type" value="Genomic_DNA"/>
</dbReference>
<evidence type="ECO:0000313" key="2">
    <source>
        <dbReference type="EMBL" id="MCL1123702.1"/>
    </source>
</evidence>
<evidence type="ECO:0000313" key="3">
    <source>
        <dbReference type="Proteomes" id="UP001203423"/>
    </source>
</evidence>
<dbReference type="RefSeq" id="WP_248938988.1">
    <property type="nucleotide sequence ID" value="NZ_JAKIKS010000010.1"/>
</dbReference>
<feature type="region of interest" description="Disordered" evidence="1">
    <location>
        <begin position="99"/>
        <end position="131"/>
    </location>
</feature>
<comment type="caution">
    <text evidence="2">The sequence shown here is derived from an EMBL/GenBank/DDBJ whole genome shotgun (WGS) entry which is preliminary data.</text>
</comment>
<feature type="compositionally biased region" description="Basic residues" evidence="1">
    <location>
        <begin position="122"/>
        <end position="131"/>
    </location>
</feature>